<feature type="region of interest" description="Disordered" evidence="1">
    <location>
        <begin position="211"/>
        <end position="255"/>
    </location>
</feature>
<dbReference type="InterPro" id="IPR055407">
    <property type="entry name" value="TraM_C"/>
</dbReference>
<dbReference type="Proteomes" id="UP000279860">
    <property type="component" value="Unassembled WGS sequence"/>
</dbReference>
<name>A0A3P1YQV7_TANFO</name>
<dbReference type="RefSeq" id="WP_124790647.1">
    <property type="nucleotide sequence ID" value="NZ_RQYN01000050.1"/>
</dbReference>
<organism evidence="4 5">
    <name type="scientific">Tannerella forsythia</name>
    <name type="common">Bacteroides forsythus</name>
    <dbReference type="NCBI Taxonomy" id="28112"/>
    <lineage>
        <taxon>Bacteria</taxon>
        <taxon>Pseudomonadati</taxon>
        <taxon>Bacteroidota</taxon>
        <taxon>Bacteroidia</taxon>
        <taxon>Bacteroidales</taxon>
        <taxon>Tannerellaceae</taxon>
        <taxon>Tannerella</taxon>
    </lineage>
</organism>
<protein>
    <submittedName>
        <fullName evidence="4">Conjugative transposon protein TraM</fullName>
    </submittedName>
</protein>
<feature type="domain" description="Conjugative transposon TraM C-terminal" evidence="3">
    <location>
        <begin position="265"/>
        <end position="412"/>
    </location>
</feature>
<evidence type="ECO:0000313" key="4">
    <source>
        <dbReference type="EMBL" id="RRD72450.1"/>
    </source>
</evidence>
<keyword evidence="2" id="KW-0812">Transmembrane</keyword>
<evidence type="ECO:0000313" key="5">
    <source>
        <dbReference type="Proteomes" id="UP000279860"/>
    </source>
</evidence>
<comment type="caution">
    <text evidence="4">The sequence shown here is derived from an EMBL/GenBank/DDBJ whole genome shotgun (WGS) entry which is preliminary data.</text>
</comment>
<evidence type="ECO:0000256" key="2">
    <source>
        <dbReference type="SAM" id="Phobius"/>
    </source>
</evidence>
<gene>
    <name evidence="4" type="primary">traM</name>
    <name evidence="4" type="ORF">EII41_11195</name>
</gene>
<feature type="compositionally biased region" description="Basic and acidic residues" evidence="1">
    <location>
        <begin position="237"/>
        <end position="255"/>
    </location>
</feature>
<reference evidence="4 5" key="1">
    <citation type="submission" date="2018-11" db="EMBL/GenBank/DDBJ databases">
        <title>Genomes From Bacteria Associated with the Canine Oral Cavity: a Test Case for Automated Genome-Based Taxonomic Assignment.</title>
        <authorList>
            <person name="Coil D.A."/>
            <person name="Jospin G."/>
            <person name="Darling A.E."/>
            <person name="Wallis C."/>
            <person name="Davis I.J."/>
            <person name="Harris S."/>
            <person name="Eisen J.A."/>
            <person name="Holcombe L.J."/>
            <person name="O'Flynn C."/>
        </authorList>
    </citation>
    <scope>NUCLEOTIDE SEQUENCE [LARGE SCALE GENOMIC DNA]</scope>
    <source>
        <strain evidence="4 5">OH1426_COT-023</strain>
    </source>
</reference>
<dbReference type="EMBL" id="RQYN01000050">
    <property type="protein sequence ID" value="RRD72450.1"/>
    <property type="molecule type" value="Genomic_DNA"/>
</dbReference>
<sequence>MKKNVQINLTKMNEKIQQWIKGNNKLLMLIPLLMGAFLFLLFFLFSKEKKEEKKEKEAVTKFEPMSEEDTSVKDKITAYDRDKREEERKRNLQLRGMDFYKNMRDREQEDYERYAVEKMQRGVGNSFYEDDYSPSGNNPYYDEIEDGGNNPRCSRSRRYSDRIAKNLEDTERAYQQQEIEDVIDEYVRRGEIKREQAEEIKKSKELYTQLGILPPEEKKASVPEPEPSSGASSEPSTEEKPFIIDESGKRQRRMKDVPDIRPNLIRACVHGNQTLISGGTVRLRLLEAIVLNGQEIPKNTIFYGTAGGGGTRLRITVENIRIGSYITPVSYIIYDNDAIEGLNIPNNLKAKAKKQAEQSLTSGIRLPLSSIGTITAEITSAINAVSQTTRQIIQSYLNLIRIDLKANYQLYIHEETKDERKAREQKEKEALRIYMKELEPKQENTLQTVLDQLYNQNI</sequence>
<dbReference type="Pfam" id="PF12508">
    <property type="entry name" value="Transposon_TraM"/>
    <property type="match status" value="1"/>
</dbReference>
<dbReference type="AlphaFoldDB" id="A0A3P1YQV7"/>
<keyword evidence="2" id="KW-1133">Transmembrane helix</keyword>
<keyword evidence="2" id="KW-0472">Membrane</keyword>
<evidence type="ECO:0000259" key="3">
    <source>
        <dbReference type="Pfam" id="PF12508"/>
    </source>
</evidence>
<feature type="transmembrane region" description="Helical" evidence="2">
    <location>
        <begin position="26"/>
        <end position="46"/>
    </location>
</feature>
<accession>A0A3P1YQV7</accession>
<feature type="region of interest" description="Disordered" evidence="1">
    <location>
        <begin position="55"/>
        <end position="74"/>
    </location>
</feature>
<proteinExistence type="predicted"/>
<evidence type="ECO:0000256" key="1">
    <source>
        <dbReference type="SAM" id="MobiDB-lite"/>
    </source>
</evidence>